<name>A0A917UHR0_9ACTN</name>
<organism evidence="2 3">
    <name type="scientific">Dactylosporangium sucinum</name>
    <dbReference type="NCBI Taxonomy" id="1424081"/>
    <lineage>
        <taxon>Bacteria</taxon>
        <taxon>Bacillati</taxon>
        <taxon>Actinomycetota</taxon>
        <taxon>Actinomycetes</taxon>
        <taxon>Micromonosporales</taxon>
        <taxon>Micromonosporaceae</taxon>
        <taxon>Dactylosporangium</taxon>
    </lineage>
</organism>
<accession>A0A917UHR0</accession>
<feature type="region of interest" description="Disordered" evidence="1">
    <location>
        <begin position="126"/>
        <end position="165"/>
    </location>
</feature>
<evidence type="ECO:0000256" key="1">
    <source>
        <dbReference type="SAM" id="MobiDB-lite"/>
    </source>
</evidence>
<dbReference type="InterPro" id="IPR027417">
    <property type="entry name" value="P-loop_NTPase"/>
</dbReference>
<dbReference type="Gene3D" id="3.40.50.300">
    <property type="entry name" value="P-loop containing nucleotide triphosphate hydrolases"/>
    <property type="match status" value="1"/>
</dbReference>
<protein>
    <submittedName>
        <fullName evidence="2">Uncharacterized protein</fullName>
    </submittedName>
</protein>
<dbReference type="Proteomes" id="UP000642070">
    <property type="component" value="Unassembled WGS sequence"/>
</dbReference>
<sequence length="165" mass="17649">MGGPAARRMGTAVTRRAAAGDRLWRRRDTNPADVEQMVTLAQHAAVAAWLHAGLDVVVDDTCQAQSTMDAWVELAVATGADLHVWDFRDVPLEVCIARDAQRGQAGGRLVGESAIRRVAERCAAVKVPKGTQVHPGPQAPPPEVPPVDPCQHRGPEETDVPDLST</sequence>
<dbReference type="EMBL" id="BMPI01000135">
    <property type="protein sequence ID" value="GGM89873.1"/>
    <property type="molecule type" value="Genomic_DNA"/>
</dbReference>
<reference evidence="2" key="1">
    <citation type="journal article" date="2014" name="Int. J. Syst. Evol. Microbiol.">
        <title>Complete genome sequence of Corynebacterium casei LMG S-19264T (=DSM 44701T), isolated from a smear-ripened cheese.</title>
        <authorList>
            <consortium name="US DOE Joint Genome Institute (JGI-PGF)"/>
            <person name="Walter F."/>
            <person name="Albersmeier A."/>
            <person name="Kalinowski J."/>
            <person name="Ruckert C."/>
        </authorList>
    </citation>
    <scope>NUCLEOTIDE SEQUENCE</scope>
    <source>
        <strain evidence="2">JCM 19831</strain>
    </source>
</reference>
<proteinExistence type="predicted"/>
<feature type="compositionally biased region" description="Pro residues" evidence="1">
    <location>
        <begin position="137"/>
        <end position="148"/>
    </location>
</feature>
<evidence type="ECO:0000313" key="2">
    <source>
        <dbReference type="EMBL" id="GGM89873.1"/>
    </source>
</evidence>
<comment type="caution">
    <text evidence="2">The sequence shown here is derived from an EMBL/GenBank/DDBJ whole genome shotgun (WGS) entry which is preliminary data.</text>
</comment>
<gene>
    <name evidence="2" type="ORF">GCM10007977_109930</name>
</gene>
<dbReference type="AlphaFoldDB" id="A0A917UHR0"/>
<reference evidence="2" key="2">
    <citation type="submission" date="2020-09" db="EMBL/GenBank/DDBJ databases">
        <authorList>
            <person name="Sun Q."/>
            <person name="Ohkuma M."/>
        </authorList>
    </citation>
    <scope>NUCLEOTIDE SEQUENCE</scope>
    <source>
        <strain evidence="2">JCM 19831</strain>
    </source>
</reference>
<dbReference type="Pfam" id="PF13671">
    <property type="entry name" value="AAA_33"/>
    <property type="match status" value="1"/>
</dbReference>
<evidence type="ECO:0000313" key="3">
    <source>
        <dbReference type="Proteomes" id="UP000642070"/>
    </source>
</evidence>
<keyword evidence="3" id="KW-1185">Reference proteome</keyword>